<feature type="compositionally biased region" description="Polar residues" evidence="3">
    <location>
        <begin position="84"/>
        <end position="94"/>
    </location>
</feature>
<dbReference type="EMBL" id="BTSX01000004">
    <property type="protein sequence ID" value="GMS96022.1"/>
    <property type="molecule type" value="Genomic_DNA"/>
</dbReference>
<feature type="region of interest" description="Disordered" evidence="3">
    <location>
        <begin position="28"/>
        <end position="127"/>
    </location>
</feature>
<sequence>MPVFSPTTPVYRSTRLETCSLLPSLIGCGEDSTISFNMSDGEDRGERKRKSMKNKDKKEKKSRRDRSHEEGEEVLGREPHVEDSSQSAMEVDQQTPSIPPPTVLITTTVNEPPIDPSTSNEKKDDDDDMKIDPWIPFDCSVCKLNAKCYYRELRCSDGFYSSPVFFMRDPFTAPPRVRGRKPVLNDYVVIGALCEICSQPTCLAKSCTLYFGAHFCSSCVGRERRRFPEKLVEGVTKARSALSAYVDPAMKEEKEEKKEEKTK</sequence>
<dbReference type="PANTHER" id="PTHR31849:SF1">
    <property type="entry name" value="CYSTEINE-RICH DPF MOTIF DOMAIN-CONTAINING PROTEIN 1"/>
    <property type="match status" value="1"/>
</dbReference>
<dbReference type="Proteomes" id="UP001432027">
    <property type="component" value="Unassembled WGS sequence"/>
</dbReference>
<proteinExistence type="inferred from homology"/>
<keyword evidence="6" id="KW-1185">Reference proteome</keyword>
<evidence type="ECO:0000313" key="5">
    <source>
        <dbReference type="EMBL" id="GMS96022.1"/>
    </source>
</evidence>
<reference evidence="5" key="1">
    <citation type="submission" date="2023-10" db="EMBL/GenBank/DDBJ databases">
        <title>Genome assembly of Pristionchus species.</title>
        <authorList>
            <person name="Yoshida K."/>
            <person name="Sommer R.J."/>
        </authorList>
    </citation>
    <scope>NUCLEOTIDE SEQUENCE</scope>
    <source>
        <strain evidence="5">RS0144</strain>
    </source>
</reference>
<dbReference type="PANTHER" id="PTHR31849">
    <property type="entry name" value="CYSTEINE-RICH PDF MOTIF DOMAIN-CONTAINING PROTEIN 1"/>
    <property type="match status" value="1"/>
</dbReference>
<evidence type="ECO:0000256" key="3">
    <source>
        <dbReference type="SAM" id="MobiDB-lite"/>
    </source>
</evidence>
<evidence type="ECO:0000256" key="1">
    <source>
        <dbReference type="ARBA" id="ARBA00007917"/>
    </source>
</evidence>
<organism evidence="5 6">
    <name type="scientific">Pristionchus entomophagus</name>
    <dbReference type="NCBI Taxonomy" id="358040"/>
    <lineage>
        <taxon>Eukaryota</taxon>
        <taxon>Metazoa</taxon>
        <taxon>Ecdysozoa</taxon>
        <taxon>Nematoda</taxon>
        <taxon>Chromadorea</taxon>
        <taxon>Rhabditida</taxon>
        <taxon>Rhabditina</taxon>
        <taxon>Diplogasteromorpha</taxon>
        <taxon>Diplogasteroidea</taxon>
        <taxon>Neodiplogasteridae</taxon>
        <taxon>Pristionchus</taxon>
    </lineage>
</organism>
<comment type="similarity">
    <text evidence="1">Belongs to the CDPF1 family.</text>
</comment>
<dbReference type="Pfam" id="PF10170">
    <property type="entry name" value="C6_DPF"/>
    <property type="match status" value="1"/>
</dbReference>
<feature type="domain" description="Cysteine-rich DPF motif" evidence="4">
    <location>
        <begin position="137"/>
        <end position="233"/>
    </location>
</feature>
<evidence type="ECO:0000256" key="2">
    <source>
        <dbReference type="ARBA" id="ARBA00014801"/>
    </source>
</evidence>
<name>A0AAV5TP54_9BILA</name>
<gene>
    <name evidence="5" type="ORF">PENTCL1PPCAC_18197</name>
</gene>
<evidence type="ECO:0000313" key="6">
    <source>
        <dbReference type="Proteomes" id="UP001432027"/>
    </source>
</evidence>
<evidence type="ECO:0000259" key="4">
    <source>
        <dbReference type="Pfam" id="PF10170"/>
    </source>
</evidence>
<dbReference type="InterPro" id="IPR042426">
    <property type="entry name" value="CDPF1"/>
</dbReference>
<accession>A0AAV5TP54</accession>
<comment type="caution">
    <text evidence="5">The sequence shown here is derived from an EMBL/GenBank/DDBJ whole genome shotgun (WGS) entry which is preliminary data.</text>
</comment>
<dbReference type="AlphaFoldDB" id="A0AAV5TP54"/>
<dbReference type="PRINTS" id="PR01995">
    <property type="entry name" value="UPF0595"/>
</dbReference>
<dbReference type="InterPro" id="IPR018785">
    <property type="entry name" value="CDPF1_dom"/>
</dbReference>
<protein>
    <recommendedName>
        <fullName evidence="2">Cysteine-rich DPF motif domain-containing protein 1</fullName>
    </recommendedName>
</protein>
<feature type="compositionally biased region" description="Basic and acidic residues" evidence="3">
    <location>
        <begin position="66"/>
        <end position="83"/>
    </location>
</feature>